<feature type="region of interest" description="Disordered" evidence="2">
    <location>
        <begin position="1426"/>
        <end position="1445"/>
    </location>
</feature>
<dbReference type="Proteomes" id="UP000613580">
    <property type="component" value="Unassembled WGS sequence"/>
</dbReference>
<dbReference type="Pfam" id="PF20209">
    <property type="entry name" value="DUF6570"/>
    <property type="match status" value="1"/>
</dbReference>
<evidence type="ECO:0000313" key="5">
    <source>
        <dbReference type="Proteomes" id="UP000613580"/>
    </source>
</evidence>
<keyword evidence="1" id="KW-0479">Metal-binding</keyword>
<dbReference type="Pfam" id="PF00098">
    <property type="entry name" value="zf-CCHC"/>
    <property type="match status" value="1"/>
</dbReference>
<dbReference type="OrthoDB" id="432234at2759"/>
<dbReference type="GO" id="GO:0004386">
    <property type="term" value="F:helicase activity"/>
    <property type="evidence" value="ECO:0007669"/>
    <property type="project" value="UniProtKB-KW"/>
</dbReference>
<protein>
    <submittedName>
        <fullName evidence="4">ATP-dependent DNA helicase</fullName>
    </submittedName>
</protein>
<keyword evidence="1" id="KW-0862">Zinc</keyword>
<organism evidence="4 5">
    <name type="scientific">Mycena chlorophos</name>
    <name type="common">Agaric fungus</name>
    <name type="synonym">Agaricus chlorophos</name>
    <dbReference type="NCBI Taxonomy" id="658473"/>
    <lineage>
        <taxon>Eukaryota</taxon>
        <taxon>Fungi</taxon>
        <taxon>Dikarya</taxon>
        <taxon>Basidiomycota</taxon>
        <taxon>Agaricomycotina</taxon>
        <taxon>Agaricomycetes</taxon>
        <taxon>Agaricomycetidae</taxon>
        <taxon>Agaricales</taxon>
        <taxon>Marasmiineae</taxon>
        <taxon>Mycenaceae</taxon>
        <taxon>Mycena</taxon>
    </lineage>
</organism>
<keyword evidence="4" id="KW-0067">ATP-binding</keyword>
<accession>A0A8H6WIX8</accession>
<dbReference type="Pfam" id="PF03732">
    <property type="entry name" value="Retrotrans_gag"/>
    <property type="match status" value="1"/>
</dbReference>
<keyword evidence="4" id="KW-0378">Hydrolase</keyword>
<dbReference type="InterPro" id="IPR005162">
    <property type="entry name" value="Retrotrans_gag_dom"/>
</dbReference>
<comment type="caution">
    <text evidence="4">The sequence shown here is derived from an EMBL/GenBank/DDBJ whole genome shotgun (WGS) entry which is preliminary data.</text>
</comment>
<feature type="region of interest" description="Disordered" evidence="2">
    <location>
        <begin position="764"/>
        <end position="790"/>
    </location>
</feature>
<dbReference type="InterPro" id="IPR046700">
    <property type="entry name" value="DUF6570"/>
</dbReference>
<evidence type="ECO:0000313" key="4">
    <source>
        <dbReference type="EMBL" id="KAF7313989.1"/>
    </source>
</evidence>
<feature type="domain" description="CCHC-type" evidence="3">
    <location>
        <begin position="1400"/>
        <end position="1413"/>
    </location>
</feature>
<keyword evidence="4" id="KW-0547">Nucleotide-binding</keyword>
<dbReference type="GO" id="GO:0008270">
    <property type="term" value="F:zinc ion binding"/>
    <property type="evidence" value="ECO:0007669"/>
    <property type="project" value="UniProtKB-KW"/>
</dbReference>
<dbReference type="SMART" id="SM00343">
    <property type="entry name" value="ZnF_C2HC"/>
    <property type="match status" value="1"/>
</dbReference>
<keyword evidence="1" id="KW-0863">Zinc-finger</keyword>
<keyword evidence="4" id="KW-0347">Helicase</keyword>
<evidence type="ECO:0000259" key="3">
    <source>
        <dbReference type="PROSITE" id="PS50158"/>
    </source>
</evidence>
<dbReference type="PROSITE" id="PS50158">
    <property type="entry name" value="ZF_CCHC"/>
    <property type="match status" value="1"/>
</dbReference>
<dbReference type="EMBL" id="JACAZE010000006">
    <property type="protein sequence ID" value="KAF7313989.1"/>
    <property type="molecule type" value="Genomic_DNA"/>
</dbReference>
<dbReference type="GO" id="GO:0003676">
    <property type="term" value="F:nucleic acid binding"/>
    <property type="evidence" value="ECO:0007669"/>
    <property type="project" value="InterPro"/>
</dbReference>
<proteinExistence type="predicted"/>
<sequence length="1445" mass="161332">MSTETGTENSLLQAIAQFTIPEIIQLLNGVVSLSRTDKRRRSRLVLVLQQLNEQQQAVVRLKMAGNRGSKKQRLNDGSSRLVIEVPYRGTEDVGDGGLPVHVGGVQELVSGPFLQVPSPARYRRVYKPQRRRGKWCAWSAHVACFNDKLLLANPQSIPNLFLLAPTHPHPAHELFNGALLHGPALRADGGRYLCLECRSQLLINERPRLSLANNMWLGEAPFELLDLGLAERLLIGLYFPAVSIPACGGNVSTYRLASNQVSAMVTDNLLPHSSRVLSATIGVTFVGFKKLPLRILPQLFDVRRHRVRDALCWLKANNPFYHDIQISEQRLAALPVAGVPQEIALNVRYEDDPSLIQREQGSYVPDDAQRPAGVALSAAMDNETATSEEQTTNSVSSAMQEDIVLLAPAPETPGQQTTNVGGTNQRLWASVHEWERHGLCVMKEALKSEDFRLKMKAFISANICAHIEGTTADSLKSLPTSKNLGYSRPPDPRQPNYDARAAELERNVARSYQWHDCLPYTCLRPKAGRMVCKRRAPWPTADEAWVMENGEWGPKRLHGLMNAWNPALLQVTRCNQDMKIITNGAETKDITFYITLYIAKRQIQAANASALLAKAYAYKPRRTPDQREIQDINRQMLERCVNILNRQHEFSAPEVISYLMGWGDRFISHTYVRIYWDVITAQLRRTFPHLRGATFGTGLLSTMVAEVIEQEQEQPIRLTRDEQGFLVLRDQLREYRDRGLALEDMNFFDYFTDTYDGKMLIANSNEEDDDEDAATVGEKRKRAGRPASQRVPYLPGSGRKRCRVVRGAKQEVNLHFVGKWFPRNDVPGEREYYCAQMLLLFKPWRRLGDLASGYSSFDEAFQLFISTASTNCLRILDNLQYFYDCSDQARKRREAAQVSERQQECTVPVDDTQDRPVAMEIEFQEEDVRLARSLRYAAREEIYGEGAMATAFAQGIFSNSYGEVPLNAVARQATAADMSQYHEWGQRIAAYTRSAMFAENNGLVVGGPQVDAAVFQDEGQPEINTVSESEPAVEALDCEPTPEGGKERSLITLDTRRPHGQPRQPPRLEREPYSDIADYLRMSAEDRERSILTLLLEINGRTHAAEAGQLQLAENLGRAEVAMGDMRLQLDNADALVITLQNQQGAGKAASGGKQPRVAAPDFNGDATTVDSFLADCFLNFNGNPLYAGDTAKINYALSYCKEGPAVVWKDTIVQSMRNGTGTGSFKTWKDFEDGFIATFRSPAHVELTIQKMETLRQGKGEPAMNYFTLLDSYNQVAKYDDTNLTRLLRRALDPRIIKGIYGQSTQPVTYDQWKRDALKHDGLLQEWAAGNRAANPAVAKNNPVRTNTWNRAPTTATTGAVVPAGNLAPAQPAVAVQAPVPMEVDRAAANEHQTREVICYRCGLEGHIGRNCTTPAAQWVRGQVAEPKEDPAPEGGADFQAARG</sequence>
<keyword evidence="5" id="KW-1185">Reference proteome</keyword>
<reference evidence="4" key="1">
    <citation type="submission" date="2020-05" db="EMBL/GenBank/DDBJ databases">
        <title>Mycena genomes resolve the evolution of fungal bioluminescence.</title>
        <authorList>
            <person name="Tsai I.J."/>
        </authorList>
    </citation>
    <scope>NUCLEOTIDE SEQUENCE</scope>
    <source>
        <strain evidence="4">110903Hualien_Pintung</strain>
    </source>
</reference>
<name>A0A8H6WIX8_MYCCL</name>
<evidence type="ECO:0000256" key="1">
    <source>
        <dbReference type="PROSITE-ProRule" id="PRU00047"/>
    </source>
</evidence>
<evidence type="ECO:0000256" key="2">
    <source>
        <dbReference type="SAM" id="MobiDB-lite"/>
    </source>
</evidence>
<dbReference type="InterPro" id="IPR001878">
    <property type="entry name" value="Znf_CCHC"/>
</dbReference>
<gene>
    <name evidence="4" type="ORF">HMN09_00557400</name>
</gene>